<dbReference type="CDD" id="cd02869">
    <property type="entry name" value="PseudoU_synth_RluA_like"/>
    <property type="match status" value="1"/>
</dbReference>
<feature type="domain" description="Pseudouridine synthase RsuA/RluA-like" evidence="2">
    <location>
        <begin position="16"/>
        <end position="159"/>
    </location>
</feature>
<evidence type="ECO:0000313" key="3">
    <source>
        <dbReference type="EMBL" id="MDO1448799.1"/>
    </source>
</evidence>
<dbReference type="Gene3D" id="3.30.2350.10">
    <property type="entry name" value="Pseudouridine synthase"/>
    <property type="match status" value="1"/>
</dbReference>
<proteinExistence type="inferred from homology"/>
<dbReference type="EC" id="5.4.99.-" evidence="3"/>
<accession>A0ABT8R9N1</accession>
<comment type="caution">
    <text evidence="3">The sequence shown here is derived from an EMBL/GenBank/DDBJ whole genome shotgun (WGS) entry which is preliminary data.</text>
</comment>
<evidence type="ECO:0000256" key="1">
    <source>
        <dbReference type="ARBA" id="ARBA00010876"/>
    </source>
</evidence>
<name>A0ABT8R9N1_9BACT</name>
<protein>
    <submittedName>
        <fullName evidence="3">RluA family pseudouridine synthase</fullName>
        <ecNumber evidence="3">5.4.99.-</ecNumber>
    </submittedName>
</protein>
<dbReference type="Pfam" id="PF00849">
    <property type="entry name" value="PseudoU_synth_2"/>
    <property type="match status" value="1"/>
</dbReference>
<dbReference type="SUPFAM" id="SSF55120">
    <property type="entry name" value="Pseudouridine synthase"/>
    <property type="match status" value="1"/>
</dbReference>
<sequence>MPVIPFKDLIIFENEDYILINKPPHIASLDERTGEGTSILRMARDYFGDIQVNHRLDKETSGILALAKHPEAYRALSIQFEKRQVDKVYHAVVSGIHVFEGICVYLPIYPLTNGSVKIDRQRGKEAETFFDTLQLYHKHTLVQCRPVTGRMHQIRIHLTALKAPIVCDPQYGGEYIYLSSIKRKFNLKKDTEELPLIQRVALHAFSLSFSLMNSERITVEAPYPKDFAVLIKQLEKNK</sequence>
<dbReference type="Proteomes" id="UP001168528">
    <property type="component" value="Unassembled WGS sequence"/>
</dbReference>
<evidence type="ECO:0000259" key="2">
    <source>
        <dbReference type="Pfam" id="PF00849"/>
    </source>
</evidence>
<gene>
    <name evidence="3" type="ORF">Q0590_21155</name>
</gene>
<comment type="similarity">
    <text evidence="1">Belongs to the pseudouridine synthase RluA family.</text>
</comment>
<dbReference type="InterPro" id="IPR050188">
    <property type="entry name" value="RluA_PseudoU_synthase"/>
</dbReference>
<keyword evidence="4" id="KW-1185">Reference proteome</keyword>
<dbReference type="PANTHER" id="PTHR21600">
    <property type="entry name" value="MITOCHONDRIAL RNA PSEUDOURIDINE SYNTHASE"/>
    <property type="match status" value="1"/>
</dbReference>
<dbReference type="InterPro" id="IPR006145">
    <property type="entry name" value="PsdUridine_synth_RsuA/RluA"/>
</dbReference>
<dbReference type="RefSeq" id="WP_302039601.1">
    <property type="nucleotide sequence ID" value="NZ_JAUKPO010000014.1"/>
</dbReference>
<reference evidence="3" key="1">
    <citation type="submission" date="2023-07" db="EMBL/GenBank/DDBJ databases">
        <title>The genome sequence of Rhodocytophaga aerolata KACC 12507.</title>
        <authorList>
            <person name="Zhang X."/>
        </authorList>
    </citation>
    <scope>NUCLEOTIDE SEQUENCE</scope>
    <source>
        <strain evidence="3">KACC 12507</strain>
    </source>
</reference>
<dbReference type="GO" id="GO:0016853">
    <property type="term" value="F:isomerase activity"/>
    <property type="evidence" value="ECO:0007669"/>
    <property type="project" value="UniProtKB-KW"/>
</dbReference>
<dbReference type="InterPro" id="IPR020103">
    <property type="entry name" value="PsdUridine_synth_cat_dom_sf"/>
</dbReference>
<organism evidence="3 4">
    <name type="scientific">Rhodocytophaga aerolata</name>
    <dbReference type="NCBI Taxonomy" id="455078"/>
    <lineage>
        <taxon>Bacteria</taxon>
        <taxon>Pseudomonadati</taxon>
        <taxon>Bacteroidota</taxon>
        <taxon>Cytophagia</taxon>
        <taxon>Cytophagales</taxon>
        <taxon>Rhodocytophagaceae</taxon>
        <taxon>Rhodocytophaga</taxon>
    </lineage>
</organism>
<dbReference type="EMBL" id="JAUKPO010000014">
    <property type="protein sequence ID" value="MDO1448799.1"/>
    <property type="molecule type" value="Genomic_DNA"/>
</dbReference>
<keyword evidence="3" id="KW-0413">Isomerase</keyword>
<evidence type="ECO:0000313" key="4">
    <source>
        <dbReference type="Proteomes" id="UP001168528"/>
    </source>
</evidence>
<dbReference type="PANTHER" id="PTHR21600:SF44">
    <property type="entry name" value="RIBOSOMAL LARGE SUBUNIT PSEUDOURIDINE SYNTHASE D"/>
    <property type="match status" value="1"/>
</dbReference>